<dbReference type="InterPro" id="IPR002053">
    <property type="entry name" value="Glyco_hydro_25"/>
</dbReference>
<keyword evidence="2 6" id="KW-0378">Hydrolase</keyword>
<dbReference type="OrthoDB" id="9798192at2"/>
<dbReference type="GO" id="GO:0009253">
    <property type="term" value="P:peptidoglycan catabolic process"/>
    <property type="evidence" value="ECO:0007669"/>
    <property type="project" value="InterPro"/>
</dbReference>
<evidence type="ECO:0000313" key="8">
    <source>
        <dbReference type="Proteomes" id="UP001570846"/>
    </source>
</evidence>
<accession>A0A5M8QF09</accession>
<evidence type="ECO:0000256" key="1">
    <source>
        <dbReference type="ARBA" id="ARBA00010646"/>
    </source>
</evidence>
<dbReference type="PANTHER" id="PTHR34135">
    <property type="entry name" value="LYSOZYME"/>
    <property type="match status" value="1"/>
</dbReference>
<dbReference type="AlphaFoldDB" id="A0A5M8QF09"/>
<protein>
    <submittedName>
        <fullName evidence="6">Glycoside hydrolase family 25 protein</fullName>
    </submittedName>
    <submittedName>
        <fullName evidence="5">Lysozyme</fullName>
    </submittedName>
</protein>
<evidence type="ECO:0000313" key="5">
    <source>
        <dbReference type="EMBL" id="KAA6433520.1"/>
    </source>
</evidence>
<dbReference type="PROSITE" id="PS51257">
    <property type="entry name" value="PROKAR_LIPOPROTEIN"/>
    <property type="match status" value="1"/>
</dbReference>
<evidence type="ECO:0000313" key="6">
    <source>
        <dbReference type="EMBL" id="MFA1771171.1"/>
    </source>
</evidence>
<dbReference type="SMART" id="SM00641">
    <property type="entry name" value="Glyco_25"/>
    <property type="match status" value="1"/>
</dbReference>
<dbReference type="InterPro" id="IPR018077">
    <property type="entry name" value="Glyco_hydro_fam25_subgr"/>
</dbReference>
<organism evidence="5 7">
    <name type="scientific">Rufibacter glacialis</name>
    <dbReference type="NCBI Taxonomy" id="1259555"/>
    <lineage>
        <taxon>Bacteria</taxon>
        <taxon>Pseudomonadati</taxon>
        <taxon>Bacteroidota</taxon>
        <taxon>Cytophagia</taxon>
        <taxon>Cytophagales</taxon>
        <taxon>Hymenobacteraceae</taxon>
        <taxon>Rufibacter</taxon>
    </lineage>
</organism>
<evidence type="ECO:0000256" key="4">
    <source>
        <dbReference type="SAM" id="SignalP"/>
    </source>
</evidence>
<dbReference type="SUPFAM" id="SSF51445">
    <property type="entry name" value="(Trans)glycosidases"/>
    <property type="match status" value="1"/>
</dbReference>
<dbReference type="GO" id="GO:0016998">
    <property type="term" value="P:cell wall macromolecule catabolic process"/>
    <property type="evidence" value="ECO:0007669"/>
    <property type="project" value="InterPro"/>
</dbReference>
<dbReference type="RefSeq" id="WP_149099179.1">
    <property type="nucleotide sequence ID" value="NZ_BMMG01000004.1"/>
</dbReference>
<dbReference type="Proteomes" id="UP000323866">
    <property type="component" value="Unassembled WGS sequence"/>
</dbReference>
<dbReference type="Gene3D" id="3.20.20.80">
    <property type="entry name" value="Glycosidases"/>
    <property type="match status" value="1"/>
</dbReference>
<keyword evidence="4" id="KW-0732">Signal</keyword>
<dbReference type="PROSITE" id="PS51904">
    <property type="entry name" value="GLYCOSYL_HYDROL_F25_2"/>
    <property type="match status" value="1"/>
</dbReference>
<dbReference type="PANTHER" id="PTHR34135:SF2">
    <property type="entry name" value="LYSOZYME"/>
    <property type="match status" value="1"/>
</dbReference>
<feature type="chain" id="PRO_5024355497" evidence="4">
    <location>
        <begin position="29"/>
        <end position="248"/>
    </location>
</feature>
<name>A0A5M8QF09_9BACT</name>
<reference evidence="5 7" key="2">
    <citation type="submission" date="2019-09" db="EMBL/GenBank/DDBJ databases">
        <title>A bacterium isolated from glacier soil.</title>
        <authorList>
            <person name="Liu Q."/>
        </authorList>
    </citation>
    <scope>NUCLEOTIDE SEQUENCE [LARGE SCALE GENOMIC DNA]</scope>
    <source>
        <strain evidence="5 7">MDT1-10-3</strain>
    </source>
</reference>
<gene>
    <name evidence="6" type="ORF">ACD591_07700</name>
    <name evidence="5" type="ORF">FOE74_13735</name>
</gene>
<dbReference type="GO" id="GO:0003796">
    <property type="term" value="F:lysozyme activity"/>
    <property type="evidence" value="ECO:0007669"/>
    <property type="project" value="InterPro"/>
</dbReference>
<dbReference type="GO" id="GO:0016052">
    <property type="term" value="P:carbohydrate catabolic process"/>
    <property type="evidence" value="ECO:0007669"/>
    <property type="project" value="TreeGrafter"/>
</dbReference>
<dbReference type="EMBL" id="JBGOGF010000003">
    <property type="protein sequence ID" value="MFA1771171.1"/>
    <property type="molecule type" value="Genomic_DNA"/>
</dbReference>
<dbReference type="EMBL" id="VKKZ01000021">
    <property type="protein sequence ID" value="KAA6433520.1"/>
    <property type="molecule type" value="Genomic_DNA"/>
</dbReference>
<keyword evidence="3" id="KW-0326">Glycosidase</keyword>
<reference evidence="5 7" key="1">
    <citation type="submission" date="2019-07" db="EMBL/GenBank/DDBJ databases">
        <authorList>
            <person name="Qu J.-H."/>
        </authorList>
    </citation>
    <scope>NUCLEOTIDE SEQUENCE [LARGE SCALE GENOMIC DNA]</scope>
    <source>
        <strain evidence="5 7">MDT1-10-3</strain>
    </source>
</reference>
<reference evidence="6 8" key="3">
    <citation type="submission" date="2024-08" db="EMBL/GenBank/DDBJ databases">
        <authorList>
            <person name="Wei W."/>
        </authorList>
    </citation>
    <scope>NUCLEOTIDE SEQUENCE [LARGE SCALE GENOMIC DNA]</scope>
    <source>
        <strain evidence="6 8">XU2</strain>
    </source>
</reference>
<proteinExistence type="inferred from homology"/>
<comment type="caution">
    <text evidence="5">The sequence shown here is derived from an EMBL/GenBank/DDBJ whole genome shotgun (WGS) entry which is preliminary data.</text>
</comment>
<feature type="signal peptide" evidence="4">
    <location>
        <begin position="1"/>
        <end position="28"/>
    </location>
</feature>
<dbReference type="InterPro" id="IPR017853">
    <property type="entry name" value="GH"/>
</dbReference>
<dbReference type="Proteomes" id="UP001570846">
    <property type="component" value="Unassembled WGS sequence"/>
</dbReference>
<evidence type="ECO:0000313" key="7">
    <source>
        <dbReference type="Proteomes" id="UP000323866"/>
    </source>
</evidence>
<comment type="similarity">
    <text evidence="1">Belongs to the glycosyl hydrolase 25 family.</text>
</comment>
<evidence type="ECO:0000256" key="2">
    <source>
        <dbReference type="ARBA" id="ARBA00022801"/>
    </source>
</evidence>
<sequence length="248" mass="27982">MFSLLRKAARRSGAAAALVLSCSLLLGAGSGPSSFLHGIDVSRYQQEVDWKHVKESNISFAFIKATEGDFLKDPFFDRNWEQSRQQGITRGAYHYYLPWVDVDLQIEKFKNTVRLQPGDLAPVLDVETFAPDIPDAKMRNDVRLWLSAIEEHYGVKPIIYTYQAFYDRKLRGHFPGYHFWIARYQNAEPATHPGDKMAFWQYSEKGTVKGINAPVDVNWFYGDVAALSSFCVPIPPPAAAPGSMAKTN</sequence>
<evidence type="ECO:0000256" key="3">
    <source>
        <dbReference type="ARBA" id="ARBA00023295"/>
    </source>
</evidence>
<dbReference type="Pfam" id="PF01183">
    <property type="entry name" value="Glyco_hydro_25"/>
    <property type="match status" value="1"/>
</dbReference>
<keyword evidence="8" id="KW-1185">Reference proteome</keyword>